<keyword evidence="1" id="KW-0472">Membrane</keyword>
<dbReference type="EMBL" id="PNCI01000001">
    <property type="protein sequence ID" value="TMP33094.1"/>
    <property type="molecule type" value="Genomic_DNA"/>
</dbReference>
<dbReference type="Proteomes" id="UP000310249">
    <property type="component" value="Unassembled WGS sequence"/>
</dbReference>
<reference evidence="4 5" key="1">
    <citation type="submission" date="2018-01" db="EMBL/GenBank/DDBJ databases">
        <authorList>
            <person name="Paulsen S."/>
            <person name="Gram L.K."/>
        </authorList>
    </citation>
    <scope>NUCLEOTIDE SEQUENCE [LARGE SCALE GENOMIC DNA]</scope>
    <source>
        <strain evidence="3 4">S2599</strain>
        <strain evidence="2 5">S2676</strain>
    </source>
</reference>
<evidence type="ECO:0000313" key="2">
    <source>
        <dbReference type="EMBL" id="TMP33094.1"/>
    </source>
</evidence>
<dbReference type="EMBL" id="PNCJ01000005">
    <property type="protein sequence ID" value="TMP39529.1"/>
    <property type="molecule type" value="Genomic_DNA"/>
</dbReference>
<protein>
    <recommendedName>
        <fullName evidence="6">DUF2956 domain-containing protein</fullName>
    </recommendedName>
</protein>
<evidence type="ECO:0000256" key="1">
    <source>
        <dbReference type="SAM" id="Phobius"/>
    </source>
</evidence>
<accession>A0A5S3WVG7</accession>
<keyword evidence="1" id="KW-1133">Transmembrane helix</keyword>
<evidence type="ECO:0000313" key="4">
    <source>
        <dbReference type="Proteomes" id="UP000306719"/>
    </source>
</evidence>
<organism evidence="2 5">
    <name type="scientific">Pseudoalteromonas rubra</name>
    <dbReference type="NCBI Taxonomy" id="43658"/>
    <lineage>
        <taxon>Bacteria</taxon>
        <taxon>Pseudomonadati</taxon>
        <taxon>Pseudomonadota</taxon>
        <taxon>Gammaproteobacteria</taxon>
        <taxon>Alteromonadales</taxon>
        <taxon>Pseudoalteromonadaceae</taxon>
        <taxon>Pseudoalteromonas</taxon>
    </lineage>
</organism>
<comment type="caution">
    <text evidence="2">The sequence shown here is derived from an EMBL/GenBank/DDBJ whole genome shotgun (WGS) entry which is preliminary data.</text>
</comment>
<dbReference type="Proteomes" id="UP000306719">
    <property type="component" value="Unassembled WGS sequence"/>
</dbReference>
<gene>
    <name evidence="3" type="ORF">CWB98_02765</name>
    <name evidence="2" type="ORF">CWB99_00130</name>
</gene>
<sequence>MPSPPRRTAKGHVSDHGAAMNKALSADKRKKFAEKANQAYEKKHPEQTNIKKEIAKNKAEREAKSIVYKLEFVLFVIVLVAIIVRIVFMD</sequence>
<feature type="transmembrane region" description="Helical" evidence="1">
    <location>
        <begin position="66"/>
        <end position="88"/>
    </location>
</feature>
<evidence type="ECO:0000313" key="3">
    <source>
        <dbReference type="EMBL" id="TMP39529.1"/>
    </source>
</evidence>
<reference evidence="5" key="2">
    <citation type="submission" date="2019-06" db="EMBL/GenBank/DDBJ databases">
        <title>Co-occurence of chitin degradation, pigmentation and bioactivity in marine Pseudoalteromonas.</title>
        <authorList>
            <person name="Sonnenschein E.C."/>
            <person name="Bech P.K."/>
        </authorList>
    </citation>
    <scope>NUCLEOTIDE SEQUENCE [LARGE SCALE GENOMIC DNA]</scope>
    <source>
        <strain evidence="3">S2599</strain>
        <strain evidence="5">S2676</strain>
    </source>
</reference>
<name>A0A5S3WVG7_9GAMM</name>
<reference evidence="2" key="3">
    <citation type="submission" date="2019-09" db="EMBL/GenBank/DDBJ databases">
        <title>Co-occurence of chitin degradation, pigmentation and bioactivity in marine Pseudoalteromonas.</title>
        <authorList>
            <person name="Sonnenschein E.C."/>
            <person name="Bech P.K."/>
        </authorList>
    </citation>
    <scope>NUCLEOTIDE SEQUENCE</scope>
    <source>
        <strain evidence="4">S2599</strain>
        <strain evidence="2">S2676</strain>
    </source>
</reference>
<evidence type="ECO:0000313" key="5">
    <source>
        <dbReference type="Proteomes" id="UP000310249"/>
    </source>
</evidence>
<keyword evidence="1" id="KW-0812">Transmembrane</keyword>
<dbReference type="AlphaFoldDB" id="A0A5S3WVG7"/>
<evidence type="ECO:0008006" key="6">
    <source>
        <dbReference type="Google" id="ProtNLM"/>
    </source>
</evidence>
<proteinExistence type="predicted"/>